<dbReference type="EMBL" id="HG681085">
    <property type="protein sequence ID" value="CDJ28225.1"/>
    <property type="molecule type" value="Genomic_DNA"/>
</dbReference>
<protein>
    <submittedName>
        <fullName evidence="1">Uncharacterized protein</fullName>
    </submittedName>
</protein>
<accession>U6JRY6</accession>
<sequence>MIGVGGAPIAAAAAPVSSCELADGEGAPGGPPTEMHTVPWVAGTAGGPARGGPAVRALGGPGGLPSPPGGALNLTERIGVGGAPIAAAAAPVSSCELVDGEGAPGGPPIETHTVPWVAGTAGGPARGGPAVRALSGGPAAATAATAAVTAAAAAAAAAPAAEKKGVGLLWGGPPLEQQTPADAAAASTPRAGVLLGVA</sequence>
<name>U6JRY6_9EIME</name>
<dbReference type="AlphaFoldDB" id="U6JRY6"/>
<dbReference type="GeneID" id="25378650"/>
<keyword evidence="2" id="KW-1185">Reference proteome</keyword>
<dbReference type="Proteomes" id="UP000030744">
    <property type="component" value="Unassembled WGS sequence"/>
</dbReference>
<evidence type="ECO:0000313" key="2">
    <source>
        <dbReference type="Proteomes" id="UP000030744"/>
    </source>
</evidence>
<dbReference type="RefSeq" id="XP_013350799.1">
    <property type="nucleotide sequence ID" value="XM_013495345.1"/>
</dbReference>
<evidence type="ECO:0000313" key="1">
    <source>
        <dbReference type="EMBL" id="CDJ28225.1"/>
    </source>
</evidence>
<organism evidence="1 2">
    <name type="scientific">Eimeria mitis</name>
    <dbReference type="NCBI Taxonomy" id="44415"/>
    <lineage>
        <taxon>Eukaryota</taxon>
        <taxon>Sar</taxon>
        <taxon>Alveolata</taxon>
        <taxon>Apicomplexa</taxon>
        <taxon>Conoidasida</taxon>
        <taxon>Coccidia</taxon>
        <taxon>Eucoccidiorida</taxon>
        <taxon>Eimeriorina</taxon>
        <taxon>Eimeriidae</taxon>
        <taxon>Eimeria</taxon>
    </lineage>
</organism>
<gene>
    <name evidence="1" type="ORF">EMH_0038950</name>
</gene>
<reference evidence="1" key="1">
    <citation type="submission" date="2013-10" db="EMBL/GenBank/DDBJ databases">
        <title>Genomic analysis of the causative agents of coccidiosis in chickens.</title>
        <authorList>
            <person name="Reid A.J."/>
            <person name="Blake D."/>
            <person name="Billington K."/>
            <person name="Browne H."/>
            <person name="Dunn M."/>
            <person name="Hung S."/>
            <person name="Kawahara F."/>
            <person name="Miranda-Saavedra D."/>
            <person name="Mourier T."/>
            <person name="Nagra H."/>
            <person name="Otto T.D."/>
            <person name="Rawlings N."/>
            <person name="Sanchez A."/>
            <person name="Sanders M."/>
            <person name="Subramaniam C."/>
            <person name="Tay Y."/>
            <person name="Dear P."/>
            <person name="Doerig C."/>
            <person name="Gruber A."/>
            <person name="Parkinson J."/>
            <person name="Shirley M."/>
            <person name="Wan K.L."/>
            <person name="Berriman M."/>
            <person name="Tomley F."/>
            <person name="Pain A."/>
        </authorList>
    </citation>
    <scope>NUCLEOTIDE SEQUENCE [LARGE SCALE GENOMIC DNA]</scope>
    <source>
        <strain evidence="1">Houghton</strain>
    </source>
</reference>
<reference evidence="1" key="2">
    <citation type="submission" date="2013-10" db="EMBL/GenBank/DDBJ databases">
        <authorList>
            <person name="Aslett M."/>
        </authorList>
    </citation>
    <scope>NUCLEOTIDE SEQUENCE [LARGE SCALE GENOMIC DNA]</scope>
    <source>
        <strain evidence="1">Houghton</strain>
    </source>
</reference>
<dbReference type="VEuPathDB" id="ToxoDB:EMH_0038950"/>
<proteinExistence type="predicted"/>